<gene>
    <name evidence="2" type="ORF">ANN_21072</name>
</gene>
<organism evidence="2 3">
    <name type="scientific">Periplaneta americana</name>
    <name type="common">American cockroach</name>
    <name type="synonym">Blatta americana</name>
    <dbReference type="NCBI Taxonomy" id="6978"/>
    <lineage>
        <taxon>Eukaryota</taxon>
        <taxon>Metazoa</taxon>
        <taxon>Ecdysozoa</taxon>
        <taxon>Arthropoda</taxon>
        <taxon>Hexapoda</taxon>
        <taxon>Insecta</taxon>
        <taxon>Pterygota</taxon>
        <taxon>Neoptera</taxon>
        <taxon>Polyneoptera</taxon>
        <taxon>Dictyoptera</taxon>
        <taxon>Blattodea</taxon>
        <taxon>Blattoidea</taxon>
        <taxon>Blattidae</taxon>
        <taxon>Blattinae</taxon>
        <taxon>Periplaneta</taxon>
    </lineage>
</organism>
<comment type="caution">
    <text evidence="2">The sequence shown here is derived from an EMBL/GenBank/DDBJ whole genome shotgun (WGS) entry which is preliminary data.</text>
</comment>
<protein>
    <submittedName>
        <fullName evidence="2">Uncharacterized protein</fullName>
    </submittedName>
</protein>
<evidence type="ECO:0000256" key="1">
    <source>
        <dbReference type="SAM" id="MobiDB-lite"/>
    </source>
</evidence>
<proteinExistence type="predicted"/>
<dbReference type="Proteomes" id="UP001148838">
    <property type="component" value="Unassembled WGS sequence"/>
</dbReference>
<keyword evidence="3" id="KW-1185">Reference proteome</keyword>
<feature type="region of interest" description="Disordered" evidence="1">
    <location>
        <begin position="63"/>
        <end position="161"/>
    </location>
</feature>
<sequence>MHRVLVGRPEGKRPLGRPRRRWEDNIKMDLRDVGYDDKDWIDLAQDRDLWRAYVRAAMNLRTHPPSNGLQRGASITTTSPSNGAQRGARRKTAVPVTGPGCEHSTKQRGGPDGAVQPYIAEERRWKAGTEPSHRDITTTPEKATRRPPEKTTRRGSGKYEGGRINVCIYV</sequence>
<feature type="compositionally biased region" description="Basic and acidic residues" evidence="1">
    <location>
        <begin position="120"/>
        <end position="152"/>
    </location>
</feature>
<evidence type="ECO:0000313" key="3">
    <source>
        <dbReference type="Proteomes" id="UP001148838"/>
    </source>
</evidence>
<name>A0ABQ8SEN5_PERAM</name>
<reference evidence="2 3" key="1">
    <citation type="journal article" date="2022" name="Allergy">
        <title>Genome assembly and annotation of Periplaneta americana reveal a comprehensive cockroach allergen profile.</title>
        <authorList>
            <person name="Wang L."/>
            <person name="Xiong Q."/>
            <person name="Saelim N."/>
            <person name="Wang L."/>
            <person name="Nong W."/>
            <person name="Wan A.T."/>
            <person name="Shi M."/>
            <person name="Liu X."/>
            <person name="Cao Q."/>
            <person name="Hui J.H.L."/>
            <person name="Sookrung N."/>
            <person name="Leung T.F."/>
            <person name="Tungtrongchitr A."/>
            <person name="Tsui S.K.W."/>
        </authorList>
    </citation>
    <scope>NUCLEOTIDE SEQUENCE [LARGE SCALE GENOMIC DNA]</scope>
    <source>
        <strain evidence="2">PWHHKU_190912</strain>
    </source>
</reference>
<dbReference type="EMBL" id="JAJSOF020000029">
    <property type="protein sequence ID" value="KAJ4432453.1"/>
    <property type="molecule type" value="Genomic_DNA"/>
</dbReference>
<feature type="compositionally biased region" description="Polar residues" evidence="1">
    <location>
        <begin position="64"/>
        <end position="84"/>
    </location>
</feature>
<evidence type="ECO:0000313" key="2">
    <source>
        <dbReference type="EMBL" id="KAJ4432453.1"/>
    </source>
</evidence>
<accession>A0ABQ8SEN5</accession>